<evidence type="ECO:0000256" key="3">
    <source>
        <dbReference type="ARBA" id="ARBA00022692"/>
    </source>
</evidence>
<comment type="caution">
    <text evidence="9">The sequence shown here is derived from an EMBL/GenBank/DDBJ whole genome shotgun (WGS) entry which is preliminary data.</text>
</comment>
<feature type="transmembrane region" description="Helical" evidence="7">
    <location>
        <begin position="500"/>
        <end position="519"/>
    </location>
</feature>
<dbReference type="Proteomes" id="UP001172708">
    <property type="component" value="Unassembled WGS sequence"/>
</dbReference>
<evidence type="ECO:0000259" key="8">
    <source>
        <dbReference type="PROSITE" id="PS50156"/>
    </source>
</evidence>
<feature type="transmembrane region" description="Helical" evidence="7">
    <location>
        <begin position="343"/>
        <end position="360"/>
    </location>
</feature>
<protein>
    <submittedName>
        <fullName evidence="9">MMPL family transporter</fullName>
    </submittedName>
</protein>
<feature type="transmembrane region" description="Helical" evidence="7">
    <location>
        <begin position="446"/>
        <end position="469"/>
    </location>
</feature>
<dbReference type="PANTHER" id="PTHR33406:SF13">
    <property type="entry name" value="MEMBRANE PROTEIN YDFJ"/>
    <property type="match status" value="1"/>
</dbReference>
<dbReference type="InterPro" id="IPR050545">
    <property type="entry name" value="Mycobact_MmpL"/>
</dbReference>
<feature type="transmembrane region" description="Helical" evidence="7">
    <location>
        <begin position="417"/>
        <end position="440"/>
    </location>
</feature>
<organism evidence="9 10">
    <name type="scientific">Demequina muriae</name>
    <dbReference type="NCBI Taxonomy" id="3051664"/>
    <lineage>
        <taxon>Bacteria</taxon>
        <taxon>Bacillati</taxon>
        <taxon>Actinomycetota</taxon>
        <taxon>Actinomycetes</taxon>
        <taxon>Micrococcales</taxon>
        <taxon>Demequinaceae</taxon>
        <taxon>Demequina</taxon>
    </lineage>
</organism>
<feature type="coiled-coil region" evidence="6">
    <location>
        <begin position="186"/>
        <end position="227"/>
    </location>
</feature>
<reference evidence="9" key="1">
    <citation type="submission" date="2023-06" db="EMBL/GenBank/DDBJ databases">
        <title>Egi l300058.</title>
        <authorList>
            <person name="Gao L."/>
            <person name="Fang B.-Z."/>
            <person name="Li W.-J."/>
        </authorList>
    </citation>
    <scope>NUCLEOTIDE SEQUENCE</scope>
    <source>
        <strain evidence="9">EGI L300058</strain>
    </source>
</reference>
<feature type="transmembrane region" description="Helical" evidence="7">
    <location>
        <begin position="732"/>
        <end position="752"/>
    </location>
</feature>
<dbReference type="SUPFAM" id="SSF82866">
    <property type="entry name" value="Multidrug efflux transporter AcrB transmembrane domain"/>
    <property type="match status" value="2"/>
</dbReference>
<feature type="transmembrane region" description="Helical" evidence="7">
    <location>
        <begin position="810"/>
        <end position="833"/>
    </location>
</feature>
<dbReference type="InterPro" id="IPR000731">
    <property type="entry name" value="SSD"/>
</dbReference>
<dbReference type="PANTHER" id="PTHR33406">
    <property type="entry name" value="MEMBRANE PROTEIN MJ1562-RELATED"/>
    <property type="match status" value="1"/>
</dbReference>
<evidence type="ECO:0000256" key="5">
    <source>
        <dbReference type="ARBA" id="ARBA00023136"/>
    </source>
</evidence>
<feature type="transmembrane region" description="Helical" evidence="7">
    <location>
        <begin position="779"/>
        <end position="798"/>
    </location>
</feature>
<feature type="transmembrane region" description="Helical" evidence="7">
    <location>
        <begin position="665"/>
        <end position="684"/>
    </location>
</feature>
<keyword evidence="4 7" id="KW-1133">Transmembrane helix</keyword>
<keyword evidence="2" id="KW-1003">Cell membrane</keyword>
<keyword evidence="3 7" id="KW-0812">Transmembrane</keyword>
<dbReference type="EMBL" id="JAUHQA010000001">
    <property type="protein sequence ID" value="MDN4479880.1"/>
    <property type="molecule type" value="Genomic_DNA"/>
</dbReference>
<feature type="domain" description="SSD" evidence="8">
    <location>
        <begin position="343"/>
        <end position="468"/>
    </location>
</feature>
<comment type="subcellular location">
    <subcellularLocation>
        <location evidence="1">Cell membrane</location>
        <topology evidence="1">Multi-pass membrane protein</topology>
    </subcellularLocation>
</comment>
<name>A0ABT8GEM8_9MICO</name>
<evidence type="ECO:0000256" key="1">
    <source>
        <dbReference type="ARBA" id="ARBA00004651"/>
    </source>
</evidence>
<feature type="transmembrane region" description="Helical" evidence="7">
    <location>
        <begin position="691"/>
        <end position="712"/>
    </location>
</feature>
<keyword evidence="10" id="KW-1185">Reference proteome</keyword>
<evidence type="ECO:0000256" key="7">
    <source>
        <dbReference type="SAM" id="Phobius"/>
    </source>
</evidence>
<evidence type="ECO:0000256" key="2">
    <source>
        <dbReference type="ARBA" id="ARBA00022475"/>
    </source>
</evidence>
<evidence type="ECO:0000256" key="6">
    <source>
        <dbReference type="SAM" id="Coils"/>
    </source>
</evidence>
<feature type="transmembrane region" description="Helical" evidence="7">
    <location>
        <begin position="372"/>
        <end position="391"/>
    </location>
</feature>
<dbReference type="InterPro" id="IPR004869">
    <property type="entry name" value="MMPL_dom"/>
</dbReference>
<sequence>MANLLFRIGRGSAAKPFIAIVAWLVALAAAAGAFLTFGGTLTDSFTIPGTETQRVSDQLSEEISGLDGASARVVFESQDGSALDEDQQGQISEALASATEVGSVSGIVDPFATAAERAEQVAQLEAGAEQIAGARAEIEAGQQQIDAGLAELEAGQAQLDAGQAQLDEGQAQLDAAVQQAQDAGAYESQQAQFEAQQAELDAQQSALDEQQAQIDAGLEEIAAQQGELDAGLAELEAQSTQVELGRELADAASGIRTVSEDGSTALGVVQFEESGFNLPQEDKDGVIDAVESTPIDGVDVYFSAEIATTVGGILGVGEIVGVALALVVLLVMMRTWLPAIQPIITSIIGVGVGVATALSFSDVTEMSAVTPVLGVMLALAVGIDYSLFIVNRHRMQLKRGMDVHESIGLANGTSGNAVVFAGSTVLIALLALNVTGVPFLGVMGSVAAFCVAIAVLVAVTLTPALLGLTGMRAISKRSRARIGHPEEAEKPLTPMRTSRAVLALVVAAVALAVIAIPSASMRLGLPDGTQEPEDSTQYQAYTTIDERFGEGLNGTLLVTADLPQAVAEEDVLATQVAIIDVITAEDDVAAAAPAAVSDDRDFMAFQVIPREGPSSESTEQLVNALRELSPVDLTVEGADLSSTPIGVAGSASGNIDVSEKLDEALPLYLAVVVGLSLVILIIVFRSLLVPIIATAGFVLSLFAAFGVVTAVYQWGWLSDIFGVHSPGPVLSFLPILLTGILFGLAMDYQLFLTSGMREAYVHGANARQAVVAGMRNGRAVVTAAAIIMASVFGGFIFSHTAMIRPMGLGLAMGVLLDAFVVRMVIVPALIHVAGERAWWLPRWLDRILPNVDVEGSALERSHPVVHAHSAEATTSAATADRA</sequence>
<evidence type="ECO:0000313" key="9">
    <source>
        <dbReference type="EMBL" id="MDN4479880.1"/>
    </source>
</evidence>
<gene>
    <name evidence="9" type="ORF">QQX02_02955</name>
</gene>
<feature type="transmembrane region" description="Helical" evidence="7">
    <location>
        <begin position="310"/>
        <end position="331"/>
    </location>
</feature>
<keyword evidence="5 7" id="KW-0472">Membrane</keyword>
<evidence type="ECO:0000256" key="4">
    <source>
        <dbReference type="ARBA" id="ARBA00022989"/>
    </source>
</evidence>
<dbReference type="Pfam" id="PF03176">
    <property type="entry name" value="MMPL"/>
    <property type="match status" value="2"/>
</dbReference>
<dbReference type="RefSeq" id="WP_301141115.1">
    <property type="nucleotide sequence ID" value="NZ_JAUHQA010000001.1"/>
</dbReference>
<dbReference type="PROSITE" id="PS50156">
    <property type="entry name" value="SSD"/>
    <property type="match status" value="1"/>
</dbReference>
<keyword evidence="6" id="KW-0175">Coiled coil</keyword>
<dbReference type="InterPro" id="IPR001036">
    <property type="entry name" value="Acrflvin-R"/>
</dbReference>
<evidence type="ECO:0000313" key="10">
    <source>
        <dbReference type="Proteomes" id="UP001172708"/>
    </source>
</evidence>
<proteinExistence type="predicted"/>
<dbReference type="Gene3D" id="1.20.1640.10">
    <property type="entry name" value="Multidrug efflux transporter AcrB transmembrane domain"/>
    <property type="match status" value="2"/>
</dbReference>
<dbReference type="PRINTS" id="PR00702">
    <property type="entry name" value="ACRIFLAVINRP"/>
</dbReference>
<accession>A0ABT8GEM8</accession>